<keyword evidence="10" id="KW-0732">Signal</keyword>
<evidence type="ECO:0000256" key="4">
    <source>
        <dbReference type="ARBA" id="ARBA00022723"/>
    </source>
</evidence>
<dbReference type="PANTHER" id="PTHR33751:SF9">
    <property type="entry name" value="CYTOCHROME C4"/>
    <property type="match status" value="1"/>
</dbReference>
<evidence type="ECO:0000256" key="3">
    <source>
        <dbReference type="ARBA" id="ARBA00022617"/>
    </source>
</evidence>
<dbReference type="RefSeq" id="WP_035854973.1">
    <property type="nucleotide sequence ID" value="NZ_JARBJQ010000006.1"/>
</dbReference>
<evidence type="ECO:0000256" key="6">
    <source>
        <dbReference type="ARBA" id="ARBA00022982"/>
    </source>
</evidence>
<keyword evidence="5" id="KW-0574">Periplasm</keyword>
<feature type="binding site" description="covalent" evidence="8">
    <location>
        <position position="138"/>
    </location>
    <ligand>
        <name>heme c</name>
        <dbReference type="ChEBI" id="CHEBI:61717"/>
        <label>2</label>
    </ligand>
</feature>
<evidence type="ECO:0000313" key="12">
    <source>
        <dbReference type="EMBL" id="MBF1163573.1"/>
    </source>
</evidence>
<feature type="chain" id="PRO_5037541989" evidence="10">
    <location>
        <begin position="23"/>
        <end position="201"/>
    </location>
</feature>
<keyword evidence="6" id="KW-0249">Electron transport</keyword>
<dbReference type="InterPro" id="IPR009056">
    <property type="entry name" value="Cyt_c-like_dom"/>
</dbReference>
<evidence type="ECO:0000256" key="8">
    <source>
        <dbReference type="PIRSR" id="PIRSR000005-1"/>
    </source>
</evidence>
<dbReference type="InterPro" id="IPR050597">
    <property type="entry name" value="Cytochrome_c_Oxidase_Subunit"/>
</dbReference>
<accession>A0A930BTA2</accession>
<proteinExistence type="predicted"/>
<evidence type="ECO:0000313" key="13">
    <source>
        <dbReference type="Proteomes" id="UP000718593"/>
    </source>
</evidence>
<comment type="caution">
    <text evidence="12">The sequence shown here is derived from an EMBL/GenBank/DDBJ whole genome shotgun (WGS) entry which is preliminary data.</text>
</comment>
<organism evidence="12 13">
    <name type="scientific">Dechloromonas agitata</name>
    <dbReference type="NCBI Taxonomy" id="73030"/>
    <lineage>
        <taxon>Bacteria</taxon>
        <taxon>Pseudomonadati</taxon>
        <taxon>Pseudomonadota</taxon>
        <taxon>Betaproteobacteria</taxon>
        <taxon>Rhodocyclales</taxon>
        <taxon>Azonexaceae</taxon>
        <taxon>Dechloromonas</taxon>
    </lineage>
</organism>
<dbReference type="GO" id="GO:0042597">
    <property type="term" value="C:periplasmic space"/>
    <property type="evidence" value="ECO:0007669"/>
    <property type="project" value="UniProtKB-SubCell"/>
</dbReference>
<dbReference type="PROSITE" id="PS51007">
    <property type="entry name" value="CYTC"/>
    <property type="match status" value="2"/>
</dbReference>
<dbReference type="SUPFAM" id="SSF46626">
    <property type="entry name" value="Cytochrome c"/>
    <property type="match status" value="2"/>
</dbReference>
<evidence type="ECO:0000256" key="5">
    <source>
        <dbReference type="ARBA" id="ARBA00022764"/>
    </source>
</evidence>
<keyword evidence="2" id="KW-0813">Transport</keyword>
<dbReference type="GO" id="GO:0009055">
    <property type="term" value="F:electron transfer activity"/>
    <property type="evidence" value="ECO:0007669"/>
    <property type="project" value="InterPro"/>
</dbReference>
<dbReference type="Gene3D" id="1.10.760.10">
    <property type="entry name" value="Cytochrome c-like domain"/>
    <property type="match status" value="2"/>
</dbReference>
<dbReference type="GO" id="GO:0005506">
    <property type="term" value="F:iron ion binding"/>
    <property type="evidence" value="ECO:0007669"/>
    <property type="project" value="InterPro"/>
</dbReference>
<feature type="domain" description="Cytochrome c" evidence="11">
    <location>
        <begin position="114"/>
        <end position="201"/>
    </location>
</feature>
<evidence type="ECO:0000256" key="9">
    <source>
        <dbReference type="PIRSR" id="PIRSR000005-2"/>
    </source>
</evidence>
<reference evidence="12" key="1">
    <citation type="submission" date="2020-04" db="EMBL/GenBank/DDBJ databases">
        <title>Deep metagenomics examines the oral microbiome during advanced dental caries in children, revealing novel taxa and co-occurrences with host molecules.</title>
        <authorList>
            <person name="Baker J.L."/>
            <person name="Morton J.T."/>
            <person name="Dinis M."/>
            <person name="Alvarez R."/>
            <person name="Tran N.C."/>
            <person name="Knight R."/>
            <person name="Edlund A."/>
        </authorList>
    </citation>
    <scope>NUCLEOTIDE SEQUENCE</scope>
    <source>
        <strain evidence="12">JCVI_32_bin.24</strain>
    </source>
</reference>
<feature type="binding site" description="axial binding residue" evidence="9">
    <location>
        <position position="179"/>
    </location>
    <ligand>
        <name>heme c</name>
        <dbReference type="ChEBI" id="CHEBI:61717"/>
        <label>2</label>
    </ligand>
    <ligandPart>
        <name>Fe</name>
        <dbReference type="ChEBI" id="CHEBI:18248"/>
    </ligandPart>
</feature>
<feature type="binding site" description="covalent" evidence="8">
    <location>
        <position position="38"/>
    </location>
    <ligand>
        <name>heme c</name>
        <dbReference type="ChEBI" id="CHEBI:61717"/>
        <label>1</label>
    </ligand>
</feature>
<dbReference type="PANTHER" id="PTHR33751">
    <property type="entry name" value="CBB3-TYPE CYTOCHROME C OXIDASE SUBUNIT FIXP"/>
    <property type="match status" value="1"/>
</dbReference>
<feature type="signal peptide" evidence="10">
    <location>
        <begin position="1"/>
        <end position="22"/>
    </location>
</feature>
<evidence type="ECO:0000259" key="11">
    <source>
        <dbReference type="PROSITE" id="PS51007"/>
    </source>
</evidence>
<dbReference type="Proteomes" id="UP000718593">
    <property type="component" value="Unassembled WGS sequence"/>
</dbReference>
<dbReference type="PIRSF" id="PIRSF000005">
    <property type="entry name" value="Cytochrome_c4"/>
    <property type="match status" value="1"/>
</dbReference>
<keyword evidence="4 9" id="KW-0479">Metal-binding</keyword>
<dbReference type="EMBL" id="JABZMI010000005">
    <property type="protein sequence ID" value="MBF1163573.1"/>
    <property type="molecule type" value="Genomic_DNA"/>
</dbReference>
<comment type="subcellular location">
    <subcellularLocation>
        <location evidence="1">Periplasm</location>
    </subcellularLocation>
</comment>
<dbReference type="InterPro" id="IPR036909">
    <property type="entry name" value="Cyt_c-like_dom_sf"/>
</dbReference>
<feature type="binding site" description="axial binding residue" evidence="9">
    <location>
        <position position="81"/>
    </location>
    <ligand>
        <name>heme c</name>
        <dbReference type="ChEBI" id="CHEBI:61717"/>
        <label>1</label>
    </ligand>
    <ligandPart>
        <name>Fe</name>
        <dbReference type="ChEBI" id="CHEBI:18248"/>
    </ligandPart>
</feature>
<dbReference type="GO" id="GO:0020037">
    <property type="term" value="F:heme binding"/>
    <property type="evidence" value="ECO:0007669"/>
    <property type="project" value="InterPro"/>
</dbReference>
<keyword evidence="7 9" id="KW-0408">Iron</keyword>
<comment type="PTM">
    <text evidence="8">Binds 2 heme c groups covalently per subunit.</text>
</comment>
<keyword evidence="3 8" id="KW-0349">Heme</keyword>
<evidence type="ECO:0000256" key="1">
    <source>
        <dbReference type="ARBA" id="ARBA00004418"/>
    </source>
</evidence>
<sequence>MMRRLLAGFALAASWFATPAVADEALLQRGEEMVMGKCFLCHGATGDSSSPLYPKLAGQNEAYLLKQLRNFKTGERESSDMRKIVADMDENDMRAVAHYFSRQQPSQGKSAYGDMRAVGERLYTQGNPETGLQPCRDCHGDKGAGSDTLPRIAGQHTLYIETQLNLFEERKRTNDNAQMQDIAKRLSIDEARAVAEYLRGL</sequence>
<feature type="binding site" description="covalent" evidence="8">
    <location>
        <position position="41"/>
    </location>
    <ligand>
        <name>heme c</name>
        <dbReference type="ChEBI" id="CHEBI:61717"/>
        <label>1</label>
    </ligand>
</feature>
<dbReference type="AlphaFoldDB" id="A0A930BTA2"/>
<feature type="binding site" description="axial binding residue" evidence="9">
    <location>
        <position position="42"/>
    </location>
    <ligand>
        <name>heme c</name>
        <dbReference type="ChEBI" id="CHEBI:61717"/>
        <label>1</label>
    </ligand>
    <ligandPart>
        <name>Fe</name>
        <dbReference type="ChEBI" id="CHEBI:18248"/>
    </ligandPart>
</feature>
<feature type="domain" description="Cytochrome c" evidence="11">
    <location>
        <begin position="25"/>
        <end position="104"/>
    </location>
</feature>
<evidence type="ECO:0000256" key="10">
    <source>
        <dbReference type="SAM" id="SignalP"/>
    </source>
</evidence>
<evidence type="ECO:0000256" key="2">
    <source>
        <dbReference type="ARBA" id="ARBA00022448"/>
    </source>
</evidence>
<feature type="binding site" description="axial binding residue" evidence="9">
    <location>
        <position position="139"/>
    </location>
    <ligand>
        <name>heme c</name>
        <dbReference type="ChEBI" id="CHEBI:61717"/>
        <label>2</label>
    </ligand>
    <ligandPart>
        <name>Fe</name>
        <dbReference type="ChEBI" id="CHEBI:18248"/>
    </ligandPart>
</feature>
<protein>
    <submittedName>
        <fullName evidence="12">Cytochrome c4</fullName>
    </submittedName>
</protein>
<name>A0A930BTA2_9RHOO</name>
<feature type="binding site" description="covalent" evidence="8">
    <location>
        <position position="135"/>
    </location>
    <ligand>
        <name>heme c</name>
        <dbReference type="ChEBI" id="CHEBI:61717"/>
        <label>2</label>
    </ligand>
</feature>
<evidence type="ECO:0000256" key="7">
    <source>
        <dbReference type="ARBA" id="ARBA00023004"/>
    </source>
</evidence>
<dbReference type="InterPro" id="IPR024167">
    <property type="entry name" value="Cytochrome_c4-like"/>
</dbReference>
<dbReference type="Pfam" id="PF00034">
    <property type="entry name" value="Cytochrom_C"/>
    <property type="match status" value="2"/>
</dbReference>
<gene>
    <name evidence="12" type="ORF">HXL68_00885</name>
</gene>